<evidence type="ECO:0000256" key="5">
    <source>
        <dbReference type="RuleBase" id="RU004404"/>
    </source>
</evidence>
<keyword evidence="6" id="KW-0812">Transmembrane</keyword>
<dbReference type="Gene3D" id="3.30.750.44">
    <property type="match status" value="1"/>
</dbReference>
<dbReference type="SMART" id="SM00245">
    <property type="entry name" value="TSPc"/>
    <property type="match status" value="1"/>
</dbReference>
<keyword evidence="4 5" id="KW-0720">Serine protease</keyword>
<organism evidence="8 9">
    <name type="scientific">Psychroflexus salis</name>
    <dbReference type="NCBI Taxonomy" id="1526574"/>
    <lineage>
        <taxon>Bacteria</taxon>
        <taxon>Pseudomonadati</taxon>
        <taxon>Bacteroidota</taxon>
        <taxon>Flavobacteriia</taxon>
        <taxon>Flavobacteriales</taxon>
        <taxon>Flavobacteriaceae</taxon>
        <taxon>Psychroflexus</taxon>
    </lineage>
</organism>
<dbReference type="InterPro" id="IPR004447">
    <property type="entry name" value="Peptidase_S41A"/>
</dbReference>
<dbReference type="GO" id="GO:0004175">
    <property type="term" value="F:endopeptidase activity"/>
    <property type="evidence" value="ECO:0007669"/>
    <property type="project" value="TreeGrafter"/>
</dbReference>
<evidence type="ECO:0000259" key="7">
    <source>
        <dbReference type="PROSITE" id="PS50106"/>
    </source>
</evidence>
<keyword evidence="6" id="KW-1133">Transmembrane helix</keyword>
<proteinExistence type="inferred from homology"/>
<name>A0A916ZL87_9FLAO</name>
<keyword evidence="6" id="KW-0472">Membrane</keyword>
<keyword evidence="3 5" id="KW-0378">Hydrolase</keyword>
<dbReference type="InterPro" id="IPR029045">
    <property type="entry name" value="ClpP/crotonase-like_dom_sf"/>
</dbReference>
<keyword evidence="9" id="KW-1185">Reference proteome</keyword>
<reference evidence="8 9" key="1">
    <citation type="journal article" date="2014" name="Int. J. Syst. Evol. Microbiol.">
        <title>Complete genome sequence of Corynebacterium casei LMG S-19264T (=DSM 44701T), isolated from a smear-ripened cheese.</title>
        <authorList>
            <consortium name="US DOE Joint Genome Institute (JGI-PGF)"/>
            <person name="Walter F."/>
            <person name="Albersmeier A."/>
            <person name="Kalinowski J."/>
            <person name="Ruckert C."/>
        </authorList>
    </citation>
    <scope>NUCLEOTIDE SEQUENCE [LARGE SCALE GENOMIC DNA]</scope>
    <source>
        <strain evidence="8 9">CGMCC 1.12925</strain>
    </source>
</reference>
<dbReference type="CDD" id="cd07560">
    <property type="entry name" value="Peptidase_S41_CPP"/>
    <property type="match status" value="1"/>
</dbReference>
<evidence type="ECO:0000256" key="6">
    <source>
        <dbReference type="SAM" id="Phobius"/>
    </source>
</evidence>
<dbReference type="PROSITE" id="PS50106">
    <property type="entry name" value="PDZ"/>
    <property type="match status" value="1"/>
</dbReference>
<dbReference type="Pfam" id="PF03572">
    <property type="entry name" value="Peptidase_S41"/>
    <property type="match status" value="1"/>
</dbReference>
<dbReference type="Gene3D" id="2.30.42.10">
    <property type="match status" value="1"/>
</dbReference>
<dbReference type="PANTHER" id="PTHR32060:SF30">
    <property type="entry name" value="CARBOXY-TERMINAL PROCESSING PROTEASE CTPA"/>
    <property type="match status" value="1"/>
</dbReference>
<dbReference type="AlphaFoldDB" id="A0A916ZL87"/>
<dbReference type="GO" id="GO:0008236">
    <property type="term" value="F:serine-type peptidase activity"/>
    <property type="evidence" value="ECO:0007669"/>
    <property type="project" value="UniProtKB-KW"/>
</dbReference>
<dbReference type="EMBL" id="BMGL01000001">
    <property type="protein sequence ID" value="GGE03232.1"/>
    <property type="molecule type" value="Genomic_DNA"/>
</dbReference>
<dbReference type="RefSeq" id="WP_188404808.1">
    <property type="nucleotide sequence ID" value="NZ_BMGL01000001.1"/>
</dbReference>
<evidence type="ECO:0000313" key="9">
    <source>
        <dbReference type="Proteomes" id="UP000599688"/>
    </source>
</evidence>
<dbReference type="Pfam" id="PF13180">
    <property type="entry name" value="PDZ_2"/>
    <property type="match status" value="1"/>
</dbReference>
<evidence type="ECO:0000256" key="1">
    <source>
        <dbReference type="ARBA" id="ARBA00009179"/>
    </source>
</evidence>
<evidence type="ECO:0000313" key="8">
    <source>
        <dbReference type="EMBL" id="GGE03232.1"/>
    </source>
</evidence>
<dbReference type="SUPFAM" id="SSF52096">
    <property type="entry name" value="ClpP/crotonase"/>
    <property type="match status" value="1"/>
</dbReference>
<evidence type="ECO:0000256" key="4">
    <source>
        <dbReference type="ARBA" id="ARBA00022825"/>
    </source>
</evidence>
<feature type="domain" description="PDZ" evidence="7">
    <location>
        <begin position="90"/>
        <end position="174"/>
    </location>
</feature>
<comment type="similarity">
    <text evidence="1 5">Belongs to the peptidase S41A family.</text>
</comment>
<keyword evidence="2 5" id="KW-0645">Protease</keyword>
<dbReference type="Proteomes" id="UP000599688">
    <property type="component" value="Unassembled WGS sequence"/>
</dbReference>
<comment type="caution">
    <text evidence="8">The sequence shown here is derived from an EMBL/GenBank/DDBJ whole genome shotgun (WGS) entry which is preliminary data.</text>
</comment>
<gene>
    <name evidence="8" type="ORF">GCM10010831_01090</name>
</gene>
<feature type="transmembrane region" description="Helical" evidence="6">
    <location>
        <begin position="10"/>
        <end position="29"/>
    </location>
</feature>
<evidence type="ECO:0000256" key="2">
    <source>
        <dbReference type="ARBA" id="ARBA00022670"/>
    </source>
</evidence>
<dbReference type="PANTHER" id="PTHR32060">
    <property type="entry name" value="TAIL-SPECIFIC PROTEASE"/>
    <property type="match status" value="1"/>
</dbReference>
<protein>
    <submittedName>
        <fullName evidence="8">Peptidase S41</fullName>
    </submittedName>
</protein>
<dbReference type="InterPro" id="IPR001478">
    <property type="entry name" value="PDZ"/>
</dbReference>
<sequence length="527" mass="59680">MSKKHYHKKYLPLIVGTSIAIGLVINVMVNGNPSRFTSNNTNQLKINQLLNYIENDYVDEVNTDSIVSTMVDQMLDNLDPHSTYIPKEEYLRVKENLQGEIVGIGISFFKIEDSIAVIQSLPDGPAKKVGVLPGDRILYANNIQLHDQNLSNDSITKILKGEMNSVVHIAVKRKGYDSLIEFSIARNRIPIKSVNAGIALNEELGYIKINRFAETTYQEFIEKLNALKQQGVRKLILDLRDNGGGFLKEAIAIADEFLPNETPILFTKNRSGKTKENFASRKSSFLNGDVYVLINENSASASEIVAGALQDNDRGYIVGRRSYGKGLVQREMKLADGSAVRLTVSRYYTPTGRSIQRPYKNGNKAYFNDYHNRFENGELIEKDSISVNDSLQYTTPGGRIVYGGGGIVPDIFVPKNLADLDEDLDYMLKGGVIDRFVFDELDKNRSYYNQLSEEDFKDFEIPNEMLLNYTEYLNELAFNYNFETHQTKLKRFLKASIAKQLFSEEEAYRILTQSDAMIDAVQKHIEK</sequence>
<dbReference type="GO" id="GO:0007165">
    <property type="term" value="P:signal transduction"/>
    <property type="evidence" value="ECO:0007669"/>
    <property type="project" value="TreeGrafter"/>
</dbReference>
<dbReference type="GO" id="GO:0030288">
    <property type="term" value="C:outer membrane-bounded periplasmic space"/>
    <property type="evidence" value="ECO:0007669"/>
    <property type="project" value="TreeGrafter"/>
</dbReference>
<evidence type="ECO:0000256" key="3">
    <source>
        <dbReference type="ARBA" id="ARBA00022801"/>
    </source>
</evidence>
<dbReference type="NCBIfam" id="TIGR00225">
    <property type="entry name" value="prc"/>
    <property type="match status" value="1"/>
</dbReference>
<dbReference type="SUPFAM" id="SSF50156">
    <property type="entry name" value="PDZ domain-like"/>
    <property type="match status" value="1"/>
</dbReference>
<dbReference type="InterPro" id="IPR036034">
    <property type="entry name" value="PDZ_sf"/>
</dbReference>
<dbReference type="Gene3D" id="3.90.226.10">
    <property type="entry name" value="2-enoyl-CoA Hydratase, Chain A, domain 1"/>
    <property type="match status" value="1"/>
</dbReference>
<accession>A0A916ZL87</accession>
<dbReference type="InterPro" id="IPR005151">
    <property type="entry name" value="Tail-specific_protease"/>
</dbReference>
<dbReference type="GO" id="GO:0006508">
    <property type="term" value="P:proteolysis"/>
    <property type="evidence" value="ECO:0007669"/>
    <property type="project" value="UniProtKB-KW"/>
</dbReference>